<evidence type="ECO:0000256" key="3">
    <source>
        <dbReference type="ARBA" id="ARBA00014422"/>
    </source>
</evidence>
<evidence type="ECO:0000256" key="2">
    <source>
        <dbReference type="ARBA" id="ARBA00007812"/>
    </source>
</evidence>
<gene>
    <name evidence="14" type="ORF">SLS60_006967</name>
</gene>
<reference evidence="14 15" key="1">
    <citation type="submission" date="2024-02" db="EMBL/GenBank/DDBJ databases">
        <title>De novo assembly and annotation of 12 fungi associated with fruit tree decline syndrome in Ontario, Canada.</title>
        <authorList>
            <person name="Sulman M."/>
            <person name="Ellouze W."/>
            <person name="Ilyukhin E."/>
        </authorList>
    </citation>
    <scope>NUCLEOTIDE SEQUENCE [LARGE SCALE GENOMIC DNA]</scope>
    <source>
        <strain evidence="14 15">M42-189</strain>
    </source>
</reference>
<evidence type="ECO:0000259" key="11">
    <source>
        <dbReference type="Pfam" id="PF00205"/>
    </source>
</evidence>
<evidence type="ECO:0000259" key="12">
    <source>
        <dbReference type="Pfam" id="PF02775"/>
    </source>
</evidence>
<feature type="compositionally biased region" description="Basic and acidic residues" evidence="10">
    <location>
        <begin position="363"/>
        <end position="373"/>
    </location>
</feature>
<dbReference type="InterPro" id="IPR011766">
    <property type="entry name" value="TPP_enzyme_TPP-bd"/>
</dbReference>
<keyword evidence="7 9" id="KW-0786">Thiamine pyrophosphate</keyword>
<accession>A0ABR3R829</accession>
<evidence type="ECO:0000256" key="1">
    <source>
        <dbReference type="ARBA" id="ARBA00001964"/>
    </source>
</evidence>
<comment type="cofactor">
    <cofactor evidence="1">
        <name>thiamine diphosphate</name>
        <dbReference type="ChEBI" id="CHEBI:58937"/>
    </cofactor>
</comment>
<evidence type="ECO:0000313" key="14">
    <source>
        <dbReference type="EMBL" id="KAL1600581.1"/>
    </source>
</evidence>
<dbReference type="PANTHER" id="PTHR43452">
    <property type="entry name" value="PYRUVATE DECARBOXYLASE"/>
    <property type="match status" value="1"/>
</dbReference>
<dbReference type="PIRSF" id="PIRSF036565">
    <property type="entry name" value="Pyruvt_ip_decrb"/>
    <property type="match status" value="1"/>
</dbReference>
<name>A0ABR3R829_9PLEO</name>
<evidence type="ECO:0000313" key="15">
    <source>
        <dbReference type="Proteomes" id="UP001521785"/>
    </source>
</evidence>
<feature type="domain" description="Thiamine pyrophosphate enzyme TPP-binding" evidence="12">
    <location>
        <begin position="405"/>
        <end position="486"/>
    </location>
</feature>
<protein>
    <recommendedName>
        <fullName evidence="3">Pyruvate decarboxylase</fullName>
    </recommendedName>
</protein>
<dbReference type="InterPro" id="IPR047213">
    <property type="entry name" value="TPP_PYR_PDC_IPDC-like"/>
</dbReference>
<feature type="domain" description="Thiamine pyrophosphate enzyme N-terminal TPP-binding" evidence="13">
    <location>
        <begin position="22"/>
        <end position="125"/>
    </location>
</feature>
<dbReference type="InterPro" id="IPR047214">
    <property type="entry name" value="TPP_PDC_IPDC"/>
</dbReference>
<dbReference type="Pfam" id="PF02776">
    <property type="entry name" value="TPP_enzyme_N"/>
    <property type="match status" value="1"/>
</dbReference>
<dbReference type="InterPro" id="IPR029061">
    <property type="entry name" value="THDP-binding"/>
</dbReference>
<evidence type="ECO:0000256" key="9">
    <source>
        <dbReference type="RuleBase" id="RU362132"/>
    </source>
</evidence>
<dbReference type="SUPFAM" id="SSF52518">
    <property type="entry name" value="Thiamin diphosphate-binding fold (THDP-binding)"/>
    <property type="match status" value="2"/>
</dbReference>
<evidence type="ECO:0000256" key="8">
    <source>
        <dbReference type="ARBA" id="ARBA00023239"/>
    </source>
</evidence>
<dbReference type="Pfam" id="PF00205">
    <property type="entry name" value="TPP_enzyme_M"/>
    <property type="match status" value="1"/>
</dbReference>
<dbReference type="Proteomes" id="UP001521785">
    <property type="component" value="Unassembled WGS sequence"/>
</dbReference>
<feature type="region of interest" description="Disordered" evidence="10">
    <location>
        <begin position="349"/>
        <end position="383"/>
    </location>
</feature>
<proteinExistence type="inferred from homology"/>
<organism evidence="14 15">
    <name type="scientific">Paraconiothyrium brasiliense</name>
    <dbReference type="NCBI Taxonomy" id="300254"/>
    <lineage>
        <taxon>Eukaryota</taxon>
        <taxon>Fungi</taxon>
        <taxon>Dikarya</taxon>
        <taxon>Ascomycota</taxon>
        <taxon>Pezizomycotina</taxon>
        <taxon>Dothideomycetes</taxon>
        <taxon>Pleosporomycetidae</taxon>
        <taxon>Pleosporales</taxon>
        <taxon>Massarineae</taxon>
        <taxon>Didymosphaeriaceae</taxon>
        <taxon>Paraconiothyrium</taxon>
    </lineage>
</organism>
<dbReference type="PANTHER" id="PTHR43452:SF30">
    <property type="entry name" value="PYRUVATE DECARBOXYLASE ISOZYME 1-RELATED"/>
    <property type="match status" value="1"/>
</dbReference>
<evidence type="ECO:0000256" key="5">
    <source>
        <dbReference type="ARBA" id="ARBA00022793"/>
    </source>
</evidence>
<dbReference type="InterPro" id="IPR029035">
    <property type="entry name" value="DHS-like_NAD/FAD-binding_dom"/>
</dbReference>
<feature type="domain" description="Thiamine pyrophosphate enzyme central" evidence="11">
    <location>
        <begin position="210"/>
        <end position="322"/>
    </location>
</feature>
<keyword evidence="4" id="KW-0479">Metal-binding</keyword>
<dbReference type="Pfam" id="PF02775">
    <property type="entry name" value="TPP_enzyme_C"/>
    <property type="match status" value="1"/>
</dbReference>
<dbReference type="Gene3D" id="3.40.50.970">
    <property type="match status" value="2"/>
</dbReference>
<comment type="similarity">
    <text evidence="2 9">Belongs to the TPP enzyme family.</text>
</comment>
<comment type="caution">
    <text evidence="14">The sequence shown here is derived from an EMBL/GenBank/DDBJ whole genome shotgun (WGS) entry which is preliminary data.</text>
</comment>
<evidence type="ECO:0000256" key="7">
    <source>
        <dbReference type="ARBA" id="ARBA00023052"/>
    </source>
</evidence>
<dbReference type="CDD" id="cd02005">
    <property type="entry name" value="TPP_PDC_IPDC"/>
    <property type="match status" value="1"/>
</dbReference>
<evidence type="ECO:0000256" key="6">
    <source>
        <dbReference type="ARBA" id="ARBA00022842"/>
    </source>
</evidence>
<keyword evidence="15" id="KW-1185">Reference proteome</keyword>
<dbReference type="InterPro" id="IPR012001">
    <property type="entry name" value="Thiamin_PyroP_enz_TPP-bd_dom"/>
</dbReference>
<evidence type="ECO:0000256" key="10">
    <source>
        <dbReference type="SAM" id="MobiDB-lite"/>
    </source>
</evidence>
<dbReference type="CDD" id="cd07038">
    <property type="entry name" value="TPP_PYR_PDC_IPDC_like"/>
    <property type="match status" value="1"/>
</dbReference>
<dbReference type="InterPro" id="IPR012000">
    <property type="entry name" value="Thiamin_PyroP_enz_cen_dom"/>
</dbReference>
<evidence type="ECO:0000259" key="13">
    <source>
        <dbReference type="Pfam" id="PF02776"/>
    </source>
</evidence>
<dbReference type="EMBL" id="JAKJXO020000009">
    <property type="protein sequence ID" value="KAL1600581.1"/>
    <property type="molecule type" value="Genomic_DNA"/>
</dbReference>
<sequence>MANKISLGRYMWERPGSQPPRIHQIGVNSIFGVPGDFNLQFLDSIFDVDGLEWVGNQNELNAAYAADGYARVKGVPGCLVTTHGVGELSALNGIAGSMSEHIPIIHVVGQTTRAMQKNHMMIHHSIGQKPDHQQYNKASVPLRSAAAELWDVETAPGEIDRVIKECVVNSLPVYVFLPLDLSAEMVDVELLKTPIDLRPNFDKEKQSEAVEAIAEALKAAKHPVLLVDVLTKRFGAAAETRHLAERLKVPFFSSNMGKGIVDETEEMYGGVWMGAVSSPGVLDEVKKADLVLTLGYLPADTNSGGFSRNLTEATTIRIDPHEVIVKGHQYSGIAMRPLLSALLKTLPEKPQHTVEKPTLSESRIPKDKDEKNSHNHTSGVGKDDVLLGETGTSNFGIYDIPFPSNLQYEAQIYYGSIGWATAATFGADVAHRERLKSAKKDGGRTVLFTGDGSLALTIQEIGSMVKNKSKCVIFIINNEGYTVERMIWGARQVYNDIVPTSYEHLLPLYKHPDPDHSYHRVTTKEEFDAVLQKPQVVNPEIVQLVELVVEKLDTSWRLGAQLAVRGGEARKYLKEEGFHDAYGSWGLSEEAMGGTGVSWK</sequence>
<keyword evidence="5" id="KW-0210">Decarboxylase</keyword>
<evidence type="ECO:0000256" key="4">
    <source>
        <dbReference type="ARBA" id="ARBA00022723"/>
    </source>
</evidence>
<dbReference type="InterPro" id="IPR012110">
    <property type="entry name" value="PDC/IPDC-like"/>
</dbReference>
<dbReference type="SUPFAM" id="SSF52467">
    <property type="entry name" value="DHS-like NAD/FAD-binding domain"/>
    <property type="match status" value="1"/>
</dbReference>
<dbReference type="Gene3D" id="3.40.50.1220">
    <property type="entry name" value="TPP-binding domain"/>
    <property type="match status" value="1"/>
</dbReference>
<keyword evidence="6" id="KW-0460">Magnesium</keyword>
<keyword evidence="8" id="KW-0456">Lyase</keyword>